<evidence type="ECO:0000313" key="4">
    <source>
        <dbReference type="Proteomes" id="UP000198287"/>
    </source>
</evidence>
<evidence type="ECO:0000256" key="2">
    <source>
        <dbReference type="SAM" id="Phobius"/>
    </source>
</evidence>
<keyword evidence="2" id="KW-0472">Membrane</keyword>
<keyword evidence="2" id="KW-1133">Transmembrane helix</keyword>
<feature type="compositionally biased region" description="Basic and acidic residues" evidence="1">
    <location>
        <begin position="1"/>
        <end position="11"/>
    </location>
</feature>
<sequence length="388" mass="43696">MGDPRQNDGHQDIPNLTPGTPSISIKTFQDVVHKWVEGHELNSKEQLAVFHKLIDILCDQNLKDWSETIRDTLERSVKLNTNRKRNAPAKFNESIRSAQDVEYDSLTGDDSGKTQNRRWTHTKGLKQLNRKVLIKGAILLVTLAANMLLTYAISATIVCHSQINEMQNTNISSTTYNPSTTTGTPKSFCTMNPSLKFDDTYSPANATELIPNWNKPKLDLCHDSETILIITEPLILNEAQEIRCSERVTGPIIFVTLTNFELQAFLNKFCHIMQISFVGNAVCRLPNDSKISEGLIFGQNLQAISFEELEDCSEFYRKLGDSLIAKRLTTVAFKCTSFKKEELQGLEYFFSRQGTPSRVKCSNEKGCVDLDLSVNRQAIVDYSVVSCL</sequence>
<dbReference type="Proteomes" id="UP000198287">
    <property type="component" value="Unassembled WGS sequence"/>
</dbReference>
<evidence type="ECO:0000256" key="1">
    <source>
        <dbReference type="SAM" id="MobiDB-lite"/>
    </source>
</evidence>
<gene>
    <name evidence="3" type="ORF">Fcan01_15759</name>
</gene>
<feature type="region of interest" description="Disordered" evidence="1">
    <location>
        <begin position="1"/>
        <end position="22"/>
    </location>
</feature>
<accession>A0A226DYM4</accession>
<reference evidence="3 4" key="1">
    <citation type="submission" date="2015-12" db="EMBL/GenBank/DDBJ databases">
        <title>The genome of Folsomia candida.</title>
        <authorList>
            <person name="Faddeeva A."/>
            <person name="Derks M.F."/>
            <person name="Anvar Y."/>
            <person name="Smit S."/>
            <person name="Van Straalen N."/>
            <person name="Roelofs D."/>
        </authorList>
    </citation>
    <scope>NUCLEOTIDE SEQUENCE [LARGE SCALE GENOMIC DNA]</scope>
    <source>
        <strain evidence="3 4">VU population</strain>
        <tissue evidence="3">Whole body</tissue>
    </source>
</reference>
<organism evidence="3 4">
    <name type="scientific">Folsomia candida</name>
    <name type="common">Springtail</name>
    <dbReference type="NCBI Taxonomy" id="158441"/>
    <lineage>
        <taxon>Eukaryota</taxon>
        <taxon>Metazoa</taxon>
        <taxon>Ecdysozoa</taxon>
        <taxon>Arthropoda</taxon>
        <taxon>Hexapoda</taxon>
        <taxon>Collembola</taxon>
        <taxon>Entomobryomorpha</taxon>
        <taxon>Isotomoidea</taxon>
        <taxon>Isotomidae</taxon>
        <taxon>Proisotominae</taxon>
        <taxon>Folsomia</taxon>
    </lineage>
</organism>
<keyword evidence="2" id="KW-0812">Transmembrane</keyword>
<name>A0A226DYM4_FOLCA</name>
<comment type="caution">
    <text evidence="3">The sequence shown here is derived from an EMBL/GenBank/DDBJ whole genome shotgun (WGS) entry which is preliminary data.</text>
</comment>
<evidence type="ECO:0000313" key="3">
    <source>
        <dbReference type="EMBL" id="OXA49904.1"/>
    </source>
</evidence>
<feature type="transmembrane region" description="Helical" evidence="2">
    <location>
        <begin position="132"/>
        <end position="153"/>
    </location>
</feature>
<protein>
    <submittedName>
        <fullName evidence="3">Uncharacterized protein</fullName>
    </submittedName>
</protein>
<dbReference type="EMBL" id="LNIX01000010">
    <property type="protein sequence ID" value="OXA49904.1"/>
    <property type="molecule type" value="Genomic_DNA"/>
</dbReference>
<proteinExistence type="predicted"/>
<keyword evidence="4" id="KW-1185">Reference proteome</keyword>
<dbReference type="AlphaFoldDB" id="A0A226DYM4"/>